<dbReference type="RefSeq" id="WP_015757695.1">
    <property type="nucleotide sequence ID" value="NC_013216.1"/>
</dbReference>
<dbReference type="HOGENOM" id="CLU_188958_2_0_9"/>
<evidence type="ECO:0000313" key="1">
    <source>
        <dbReference type="EMBL" id="ACV62991.1"/>
    </source>
</evidence>
<evidence type="ECO:0000313" key="2">
    <source>
        <dbReference type="Proteomes" id="UP000002217"/>
    </source>
</evidence>
<keyword evidence="2" id="KW-1185">Reference proteome</keyword>
<gene>
    <name evidence="1" type="ordered locus">Dtox_2169</name>
</gene>
<dbReference type="eggNOG" id="ENOG502ZFMX">
    <property type="taxonomic scope" value="Bacteria"/>
</dbReference>
<dbReference type="KEGG" id="dae:Dtox_2169"/>
<reference evidence="1 2" key="1">
    <citation type="journal article" date="2009" name="Stand. Genomic Sci.">
        <title>Complete genome sequence of Desulfotomaculum acetoxidans type strain (5575).</title>
        <authorList>
            <person name="Spring S."/>
            <person name="Lapidus A."/>
            <person name="Schroder M."/>
            <person name="Gleim D."/>
            <person name="Sims D."/>
            <person name="Meincke L."/>
            <person name="Glavina Del Rio T."/>
            <person name="Tice H."/>
            <person name="Copeland A."/>
            <person name="Cheng J.F."/>
            <person name="Lucas S."/>
            <person name="Chen F."/>
            <person name="Nolan M."/>
            <person name="Bruce D."/>
            <person name="Goodwin L."/>
            <person name="Pitluck S."/>
            <person name="Ivanova N."/>
            <person name="Mavromatis K."/>
            <person name="Mikhailova N."/>
            <person name="Pati A."/>
            <person name="Chen A."/>
            <person name="Palaniappan K."/>
            <person name="Land M."/>
            <person name="Hauser L."/>
            <person name="Chang Y.J."/>
            <person name="Jeffries C.D."/>
            <person name="Chain P."/>
            <person name="Saunders E."/>
            <person name="Brettin T."/>
            <person name="Detter J.C."/>
            <person name="Goker M."/>
            <person name="Bristow J."/>
            <person name="Eisen J.A."/>
            <person name="Markowitz V."/>
            <person name="Hugenholtz P."/>
            <person name="Kyrpides N.C."/>
            <person name="Klenk H.P."/>
            <person name="Han C."/>
        </authorList>
    </citation>
    <scope>NUCLEOTIDE SEQUENCE [LARGE SCALE GENOMIC DNA]</scope>
    <source>
        <strain evidence="2">ATCC 49208 / DSM 771 / VKM B-1644</strain>
    </source>
</reference>
<dbReference type="Pfam" id="PF10960">
    <property type="entry name" value="Holin_BhlA"/>
    <property type="match status" value="1"/>
</dbReference>
<proteinExistence type="predicted"/>
<dbReference type="EMBL" id="CP001720">
    <property type="protein sequence ID" value="ACV62991.1"/>
    <property type="molecule type" value="Genomic_DNA"/>
</dbReference>
<protein>
    <recommendedName>
        <fullName evidence="3">Bacteriocin UviB</fullName>
    </recommendedName>
</protein>
<sequence>MDDAIIKGALEQGIWVALFVSLFYYQLKESKHREERLMAFIDDIAQQFKILDSRTTKIYSDIEDIKKQLKGRRASNG</sequence>
<dbReference type="InterPro" id="IPR024405">
    <property type="entry name" value="Phage_BhlA/UviB"/>
</dbReference>
<dbReference type="STRING" id="485916.Dtox_2169"/>
<accession>C8VZ81</accession>
<evidence type="ECO:0008006" key="3">
    <source>
        <dbReference type="Google" id="ProtNLM"/>
    </source>
</evidence>
<dbReference type="OrthoDB" id="2680433at2"/>
<organism evidence="1 2">
    <name type="scientific">Desulfofarcimen acetoxidans (strain ATCC 49208 / DSM 771 / KCTC 5769 / VKM B-1644 / 5575)</name>
    <name type="common">Desulfotomaculum acetoxidans</name>
    <dbReference type="NCBI Taxonomy" id="485916"/>
    <lineage>
        <taxon>Bacteria</taxon>
        <taxon>Bacillati</taxon>
        <taxon>Bacillota</taxon>
        <taxon>Clostridia</taxon>
        <taxon>Eubacteriales</taxon>
        <taxon>Peptococcaceae</taxon>
        <taxon>Desulfofarcimen</taxon>
    </lineage>
</organism>
<name>C8VZ81_DESAS</name>
<dbReference type="AlphaFoldDB" id="C8VZ81"/>
<dbReference type="Proteomes" id="UP000002217">
    <property type="component" value="Chromosome"/>
</dbReference>